<protein>
    <recommendedName>
        <fullName evidence="3">Reverse transcriptase</fullName>
    </recommendedName>
</protein>
<organism evidence="1 2">
    <name type="scientific">Goodea atripinnis</name>
    <dbReference type="NCBI Taxonomy" id="208336"/>
    <lineage>
        <taxon>Eukaryota</taxon>
        <taxon>Metazoa</taxon>
        <taxon>Chordata</taxon>
        <taxon>Craniata</taxon>
        <taxon>Vertebrata</taxon>
        <taxon>Euteleostomi</taxon>
        <taxon>Actinopterygii</taxon>
        <taxon>Neopterygii</taxon>
        <taxon>Teleostei</taxon>
        <taxon>Neoteleostei</taxon>
        <taxon>Acanthomorphata</taxon>
        <taxon>Ovalentaria</taxon>
        <taxon>Atherinomorphae</taxon>
        <taxon>Cyprinodontiformes</taxon>
        <taxon>Goodeidae</taxon>
        <taxon>Goodea</taxon>
    </lineage>
</organism>
<gene>
    <name evidence="1" type="ORF">GOODEAATRI_022417</name>
</gene>
<comment type="caution">
    <text evidence="1">The sequence shown here is derived from an EMBL/GenBank/DDBJ whole genome shotgun (WGS) entry which is preliminary data.</text>
</comment>
<reference evidence="1 2" key="1">
    <citation type="submission" date="2021-06" db="EMBL/GenBank/DDBJ databases">
        <authorList>
            <person name="Palmer J.M."/>
        </authorList>
    </citation>
    <scope>NUCLEOTIDE SEQUENCE [LARGE SCALE GENOMIC DNA]</scope>
    <source>
        <strain evidence="1 2">GA_2019</strain>
        <tissue evidence="1">Muscle</tissue>
    </source>
</reference>
<name>A0ABV0MU89_9TELE</name>
<dbReference type="Proteomes" id="UP001476798">
    <property type="component" value="Unassembled WGS sequence"/>
</dbReference>
<evidence type="ECO:0008006" key="3">
    <source>
        <dbReference type="Google" id="ProtNLM"/>
    </source>
</evidence>
<evidence type="ECO:0000313" key="1">
    <source>
        <dbReference type="EMBL" id="MEQ2162693.1"/>
    </source>
</evidence>
<keyword evidence="2" id="KW-1185">Reference proteome</keyword>
<proteinExistence type="predicted"/>
<sequence length="109" mass="12728">MLLKSSNKDPGNPKSAWETDINMLFTYSEWDRILRNVNRLSRCWYLLSSDSSSTSVSSISGMLWMRSLMRNSGWAMKLWMELRDSGFSRPSYKELRNAFTTRICQGAER</sequence>
<evidence type="ECO:0000313" key="2">
    <source>
        <dbReference type="Proteomes" id="UP001476798"/>
    </source>
</evidence>
<accession>A0ABV0MU89</accession>
<dbReference type="EMBL" id="JAHRIO010012288">
    <property type="protein sequence ID" value="MEQ2162693.1"/>
    <property type="molecule type" value="Genomic_DNA"/>
</dbReference>